<feature type="domain" description="FAD dependent oxidoreductase" evidence="2">
    <location>
        <begin position="49"/>
        <end position="401"/>
    </location>
</feature>
<dbReference type="GO" id="GO:0016491">
    <property type="term" value="F:oxidoreductase activity"/>
    <property type="evidence" value="ECO:0007669"/>
    <property type="project" value="UniProtKB-KW"/>
</dbReference>
<dbReference type="AlphaFoldDB" id="A0A1W6YGE6"/>
<dbReference type="PANTHER" id="PTHR13847">
    <property type="entry name" value="SARCOSINE DEHYDROGENASE-RELATED"/>
    <property type="match status" value="1"/>
</dbReference>
<dbReference type="InterPro" id="IPR036188">
    <property type="entry name" value="FAD/NAD-bd_sf"/>
</dbReference>
<keyword evidence="1" id="KW-0560">Oxidoreductase</keyword>
<dbReference type="Pfam" id="PF01266">
    <property type="entry name" value="DAO"/>
    <property type="match status" value="1"/>
</dbReference>
<dbReference type="OrthoDB" id="9342835at2"/>
<proteinExistence type="predicted"/>
<dbReference type="GO" id="GO:0005737">
    <property type="term" value="C:cytoplasm"/>
    <property type="evidence" value="ECO:0007669"/>
    <property type="project" value="TreeGrafter"/>
</dbReference>
<dbReference type="Proteomes" id="UP000194151">
    <property type="component" value="Chromosome"/>
</dbReference>
<dbReference type="Gene3D" id="3.50.50.60">
    <property type="entry name" value="FAD/NAD(P)-binding domain"/>
    <property type="match status" value="1"/>
</dbReference>
<dbReference type="PANTHER" id="PTHR13847:SF281">
    <property type="entry name" value="FAD DEPENDENT OXIDOREDUCTASE DOMAIN-CONTAINING PROTEIN"/>
    <property type="match status" value="1"/>
</dbReference>
<dbReference type="InterPro" id="IPR006076">
    <property type="entry name" value="FAD-dep_OxRdtase"/>
</dbReference>
<dbReference type="RefSeq" id="WP_086062836.1">
    <property type="nucleotide sequence ID" value="NZ_CP021108.1"/>
</dbReference>
<sequence>MPQAQSRSAADGVFDGDGKGPFPLSPSLWAATAGTAPPTEALAGAASADVLVIGGGYAGLSTALHLAERGVNVVVLEAQQIGFGGSGRNGGQVIPGLKYDPDELLAHYGPERGEQVIHFAGRTADIVFDLIERHGMDVPRTRAGWIQGAHTPQALALAHKRAAQWARRGVDTRPLDRAQVGALLGTDKYLGGWMDTRAGAIQPLSYVRGLARAAMNAGARVHTASPVTDLRRDGGTWIATTVSGATVAADRVVMCTNAYGAGLWPGLKPTIIDANTFQVATQPLPEDVRAGILPQGQVCSDTRNLLLYFRQDHQGRLLMGGRGPFREPRSVADWRHLERVMVKMFPRVAGVPFEFRWCGRVAITRDYLPHLHEPEPGLLIDIGCQGRGVGLQTAMGKAMADYIVTGSAASLPVPLSPIKPFPLYGLRRVYVNAVVTWYRLTDGGV</sequence>
<evidence type="ECO:0000313" key="3">
    <source>
        <dbReference type="EMBL" id="ARP79603.1"/>
    </source>
</evidence>
<protein>
    <submittedName>
        <fullName evidence="3">FAD-dependent oxidoreductase</fullName>
    </submittedName>
</protein>
<gene>
    <name evidence="3" type="ORF">CAL12_01350</name>
</gene>
<dbReference type="STRING" id="1416806.CAL12_01350"/>
<organism evidence="3 4">
    <name type="scientific">Bordetella genomosp. 8</name>
    <dbReference type="NCBI Taxonomy" id="1416806"/>
    <lineage>
        <taxon>Bacteria</taxon>
        <taxon>Pseudomonadati</taxon>
        <taxon>Pseudomonadota</taxon>
        <taxon>Betaproteobacteria</taxon>
        <taxon>Burkholderiales</taxon>
        <taxon>Alcaligenaceae</taxon>
        <taxon>Bordetella</taxon>
    </lineage>
</organism>
<reference evidence="3 4" key="1">
    <citation type="submission" date="2017-05" db="EMBL/GenBank/DDBJ databases">
        <title>Complete and WGS of Bordetella genogroups.</title>
        <authorList>
            <person name="Spilker T."/>
            <person name="LiPuma J."/>
        </authorList>
    </citation>
    <scope>NUCLEOTIDE SEQUENCE [LARGE SCALE GENOMIC DNA]</scope>
    <source>
        <strain evidence="3 4">AU19157</strain>
    </source>
</reference>
<dbReference type="EMBL" id="CP021108">
    <property type="protein sequence ID" value="ARP79603.1"/>
    <property type="molecule type" value="Genomic_DNA"/>
</dbReference>
<evidence type="ECO:0000313" key="4">
    <source>
        <dbReference type="Proteomes" id="UP000194151"/>
    </source>
</evidence>
<name>A0A1W6YGE6_9BORD</name>
<dbReference type="KEGG" id="bgv:CAL12_01350"/>
<dbReference type="Gene3D" id="3.30.9.10">
    <property type="entry name" value="D-Amino Acid Oxidase, subunit A, domain 2"/>
    <property type="match status" value="1"/>
</dbReference>
<dbReference type="SUPFAM" id="SSF51905">
    <property type="entry name" value="FAD/NAD(P)-binding domain"/>
    <property type="match status" value="1"/>
</dbReference>
<evidence type="ECO:0000256" key="1">
    <source>
        <dbReference type="ARBA" id="ARBA00023002"/>
    </source>
</evidence>
<accession>A0A1W6YGE6</accession>
<evidence type="ECO:0000259" key="2">
    <source>
        <dbReference type="Pfam" id="PF01266"/>
    </source>
</evidence>
<keyword evidence="4" id="KW-1185">Reference proteome</keyword>